<accession>A0A665TK68</accession>
<dbReference type="GO" id="GO:0004930">
    <property type="term" value="F:G protein-coupled receptor activity"/>
    <property type="evidence" value="ECO:0007669"/>
    <property type="project" value="InterPro"/>
</dbReference>
<dbReference type="Pfam" id="PF22261">
    <property type="entry name" value="GPR128_GAIN_subdom_B"/>
    <property type="match status" value="1"/>
</dbReference>
<keyword evidence="2 6" id="KW-0812">Transmembrane</keyword>
<feature type="domain" description="G-protein coupled receptors family 2 profile 2" evidence="8">
    <location>
        <begin position="319"/>
        <end position="601"/>
    </location>
</feature>
<dbReference type="Ensembl" id="ENSENLT00000010725.1">
    <property type="protein sequence ID" value="ENSENLP00000010264.1"/>
    <property type="gene ID" value="ENSENLG00000004905.1"/>
</dbReference>
<dbReference type="Pfam" id="PF22259">
    <property type="entry name" value="GPR128_GAIN_subdomA"/>
    <property type="match status" value="1"/>
</dbReference>
<evidence type="ECO:0000256" key="4">
    <source>
        <dbReference type="ARBA" id="ARBA00023136"/>
    </source>
</evidence>
<keyword evidence="10" id="KW-1185">Reference proteome</keyword>
<dbReference type="Gene3D" id="2.60.220.50">
    <property type="match status" value="1"/>
</dbReference>
<dbReference type="GO" id="GO:0007166">
    <property type="term" value="P:cell surface receptor signaling pathway"/>
    <property type="evidence" value="ECO:0007669"/>
    <property type="project" value="InterPro"/>
</dbReference>
<dbReference type="PANTHER" id="PTHR47767:SF1">
    <property type="entry name" value="ADHESION G PROTEIN-COUPLED RECEPTOR G7"/>
    <property type="match status" value="1"/>
</dbReference>
<dbReference type="InterPro" id="IPR046338">
    <property type="entry name" value="GAIN_dom_sf"/>
</dbReference>
<feature type="transmembrane region" description="Helical" evidence="6">
    <location>
        <begin position="547"/>
        <end position="568"/>
    </location>
</feature>
<dbReference type="Pfam" id="PF22257">
    <property type="entry name" value="GPR128_N"/>
    <property type="match status" value="1"/>
</dbReference>
<keyword evidence="3 6" id="KW-1133">Transmembrane helix</keyword>
<organism evidence="9 10">
    <name type="scientific">Echeneis naucrates</name>
    <name type="common">Live sharksucker</name>
    <dbReference type="NCBI Taxonomy" id="173247"/>
    <lineage>
        <taxon>Eukaryota</taxon>
        <taxon>Metazoa</taxon>
        <taxon>Chordata</taxon>
        <taxon>Craniata</taxon>
        <taxon>Vertebrata</taxon>
        <taxon>Euteleostomi</taxon>
        <taxon>Actinopterygii</taxon>
        <taxon>Neopterygii</taxon>
        <taxon>Teleostei</taxon>
        <taxon>Neoteleostei</taxon>
        <taxon>Acanthomorphata</taxon>
        <taxon>Carangaria</taxon>
        <taxon>Carangiformes</taxon>
        <taxon>Echeneidae</taxon>
        <taxon>Echeneis</taxon>
    </lineage>
</organism>
<evidence type="ECO:0000313" key="9">
    <source>
        <dbReference type="Ensembl" id="ENSENLP00000010264.1"/>
    </source>
</evidence>
<dbReference type="InterPro" id="IPR000832">
    <property type="entry name" value="GPCR_2_secretin-like"/>
</dbReference>
<proteinExistence type="predicted"/>
<evidence type="ECO:0000259" key="8">
    <source>
        <dbReference type="PROSITE" id="PS50261"/>
    </source>
</evidence>
<protein>
    <recommendedName>
        <fullName evidence="11">Adhesion G protein-coupled receptor G7</fullName>
    </recommendedName>
</protein>
<dbReference type="Pfam" id="PF01825">
    <property type="entry name" value="GPS"/>
    <property type="match status" value="1"/>
</dbReference>
<feature type="transmembrane region" description="Helical" evidence="6">
    <location>
        <begin position="321"/>
        <end position="340"/>
    </location>
</feature>
<feature type="domain" description="GAIN-B" evidence="7">
    <location>
        <begin position="157"/>
        <end position="313"/>
    </location>
</feature>
<feature type="transmembrane region" description="Helical" evidence="6">
    <location>
        <begin position="506"/>
        <end position="527"/>
    </location>
</feature>
<dbReference type="GO" id="GO:0016020">
    <property type="term" value="C:membrane"/>
    <property type="evidence" value="ECO:0007669"/>
    <property type="project" value="UniProtKB-SubCell"/>
</dbReference>
<sequence length="655" mass="73131">MTSPPSTTTLPPPTTPLVCHHGGRPDNGVCVCPDKWTGETCSVKNFCSNDTIGNFSFPETLLGQFAYSEQVCEEGTVGAGKPKASTRCSNLSGLVEFDKQLTTGADLETLASSTQILTSRPEDLTPENITTASQIADSLLRVPNVTEVITSHSRRWDSSQSLLQSVQPVGHHVTSVGEVISERLSVNLLLLSTEDISKRQEPSRVSLGFVLYQNNRFFSSRRYRSRHANVRVLSGSIRGQHHSVVPQHVELLFKPELMNGTLLYDFACVFWDYGLDDWNTSGCSKGNTSDGILRCFCNHTTNFAALWSYRKTYEDLQALDWISKIGLSVSVGALIITIFFHLKDYFQKKSSQTNMNSKITLLSIYVSLLAFTITFLFGAENRENNSEVQNATQANIIPDSDVYVKPDHGLCTAVAALLHFFLLATFMWNSLYGTQLVLLIRTMRSSLPPYWTGFSLALGWGAPAVVMAITLGTTYRVDNPLGYRQQQICWLAAMDEEGSFDFGKPMFWAFILPVGLILVYNTVLSELKRCFSVPLFSSNPSSLRRKFLTSFSLAVILGLSWFLGYMVLFSKGTAQLIFSIFFCLSTTTQGLQIFILFTARKASFRSSMSRSVEYVSSVNILLQNTSYNLQKMYTRHSSSEFYRALKDRQSTSQDL</sequence>
<dbReference type="Pfam" id="PF00002">
    <property type="entry name" value="7tm_2"/>
    <property type="match status" value="1"/>
</dbReference>
<dbReference type="InterPro" id="IPR053985">
    <property type="entry name" value="GPR128_GAIN_subdom_A"/>
</dbReference>
<evidence type="ECO:0000256" key="6">
    <source>
        <dbReference type="SAM" id="Phobius"/>
    </source>
</evidence>
<keyword evidence="5" id="KW-1015">Disulfide bond</keyword>
<evidence type="ECO:0000256" key="3">
    <source>
        <dbReference type="ARBA" id="ARBA00022989"/>
    </source>
</evidence>
<feature type="transmembrane region" description="Helical" evidence="6">
    <location>
        <begin position="450"/>
        <end position="471"/>
    </location>
</feature>
<dbReference type="OMA" id="IRTNCSW"/>
<dbReference type="Proteomes" id="UP000472264">
    <property type="component" value="Chromosome 2"/>
</dbReference>
<evidence type="ECO:0000256" key="2">
    <source>
        <dbReference type="ARBA" id="ARBA00022692"/>
    </source>
</evidence>
<dbReference type="PANTHER" id="PTHR47767">
    <property type="entry name" value="ADHESION G PROTEIN-COUPLED RECEPTOR G7"/>
    <property type="match status" value="1"/>
</dbReference>
<name>A0A665TK68_ECHNA</name>
<evidence type="ECO:0000256" key="5">
    <source>
        <dbReference type="ARBA" id="ARBA00023157"/>
    </source>
</evidence>
<dbReference type="AlphaFoldDB" id="A0A665TK68"/>
<reference evidence="9" key="1">
    <citation type="submission" date="2021-04" db="EMBL/GenBank/DDBJ databases">
        <authorList>
            <consortium name="Wellcome Sanger Institute Data Sharing"/>
        </authorList>
    </citation>
    <scope>NUCLEOTIDE SEQUENCE [LARGE SCALE GENOMIC DNA]</scope>
</reference>
<dbReference type="InParanoid" id="A0A665TK68"/>
<evidence type="ECO:0000259" key="7">
    <source>
        <dbReference type="PROSITE" id="PS50221"/>
    </source>
</evidence>
<dbReference type="InterPro" id="IPR053066">
    <property type="entry name" value="ADGR_G7"/>
</dbReference>
<evidence type="ECO:0008006" key="11">
    <source>
        <dbReference type="Google" id="ProtNLM"/>
    </source>
</evidence>
<dbReference type="Gene3D" id="1.20.1070.10">
    <property type="entry name" value="Rhodopsin 7-helix transmembrane proteins"/>
    <property type="match status" value="1"/>
</dbReference>
<dbReference type="InterPro" id="IPR000203">
    <property type="entry name" value="GPS"/>
</dbReference>
<dbReference type="InterPro" id="IPR053986">
    <property type="entry name" value="GPR128_GAIN_subdom_B"/>
</dbReference>
<dbReference type="PROSITE" id="PS50261">
    <property type="entry name" value="G_PROTEIN_RECEP_F2_4"/>
    <property type="match status" value="1"/>
</dbReference>
<dbReference type="InterPro" id="IPR017981">
    <property type="entry name" value="GPCR_2-like_7TM"/>
</dbReference>
<dbReference type="InterPro" id="IPR053984">
    <property type="entry name" value="GPR128_N"/>
</dbReference>
<feature type="transmembrane region" description="Helical" evidence="6">
    <location>
        <begin position="574"/>
        <end position="599"/>
    </location>
</feature>
<feature type="transmembrane region" description="Helical" evidence="6">
    <location>
        <begin position="361"/>
        <end position="379"/>
    </location>
</feature>
<comment type="subcellular location">
    <subcellularLocation>
        <location evidence="1">Membrane</location>
        <topology evidence="1">Multi-pass membrane protein</topology>
    </subcellularLocation>
</comment>
<dbReference type="InterPro" id="IPR057244">
    <property type="entry name" value="GAIN_B"/>
</dbReference>
<reference evidence="9" key="3">
    <citation type="submission" date="2025-09" db="UniProtKB">
        <authorList>
            <consortium name="Ensembl"/>
        </authorList>
    </citation>
    <scope>IDENTIFICATION</scope>
</reference>
<evidence type="ECO:0000256" key="1">
    <source>
        <dbReference type="ARBA" id="ARBA00004141"/>
    </source>
</evidence>
<evidence type="ECO:0000313" key="10">
    <source>
        <dbReference type="Proteomes" id="UP000472264"/>
    </source>
</evidence>
<keyword evidence="4 6" id="KW-0472">Membrane</keyword>
<dbReference type="SMART" id="SM00303">
    <property type="entry name" value="GPS"/>
    <property type="match status" value="1"/>
</dbReference>
<feature type="transmembrane region" description="Helical" evidence="6">
    <location>
        <begin position="413"/>
        <end position="438"/>
    </location>
</feature>
<dbReference type="PROSITE" id="PS50221">
    <property type="entry name" value="GAIN_B"/>
    <property type="match status" value="1"/>
</dbReference>
<reference evidence="9" key="2">
    <citation type="submission" date="2025-08" db="UniProtKB">
        <authorList>
            <consortium name="Ensembl"/>
        </authorList>
    </citation>
    <scope>IDENTIFICATION</scope>
</reference>